<dbReference type="RefSeq" id="XP_028486846.1">
    <property type="nucleotide sequence ID" value="XM_028626285.1"/>
</dbReference>
<keyword evidence="3" id="KW-1185">Reference proteome</keyword>
<gene>
    <name evidence="2" type="ORF">C8Q69DRAFT_219581</name>
</gene>
<dbReference type="VEuPathDB" id="FungiDB:C8Q69DRAFT_219581"/>
<comment type="caution">
    <text evidence="2">The sequence shown here is derived from an EMBL/GenBank/DDBJ whole genome shotgun (WGS) entry which is preliminary data.</text>
</comment>
<feature type="region of interest" description="Disordered" evidence="1">
    <location>
        <begin position="23"/>
        <end position="49"/>
    </location>
</feature>
<proteinExistence type="predicted"/>
<dbReference type="GeneID" id="39595562"/>
<protein>
    <submittedName>
        <fullName evidence="2">Uncharacterized protein</fullName>
    </submittedName>
</protein>
<dbReference type="AlphaFoldDB" id="A0A443HZP1"/>
<dbReference type="Proteomes" id="UP000283841">
    <property type="component" value="Unassembled WGS sequence"/>
</dbReference>
<accession>A0A443HZP1</accession>
<feature type="region of interest" description="Disordered" evidence="1">
    <location>
        <begin position="160"/>
        <end position="200"/>
    </location>
</feature>
<evidence type="ECO:0000256" key="1">
    <source>
        <dbReference type="SAM" id="MobiDB-lite"/>
    </source>
</evidence>
<sequence length="345" mass="38885">MKAGLNCRGFIYHFGKMLEHQKAQRAHSSSVPSESTRRRIYPTSSDGSMGPSTRLWNRLRDIPNNPNDPECVKELVIVAFGAFERYYICWKIQNGEYRQDSYGLPDELQTWLFPPDGSTRDFDTLQIVFGHGDEYFASDKNGKVSNRDSTADLKDKLSARQVPSRQNLRRSHTLSMTSLPSERELRPPSLIPVTQSPPTRSIMRRDTLRAARPQSIAIDGSSFWSWLEKKTERESQAQVADTRSRNLAPPAAVPQLPNPKRVCRYVDAGVQTEPDQDDLESTSTRSTRSRSSSTYSMQRISTSPPSIVGTTIEDPANPVIMGKMHSYFRGRGYKLGDALGTRLVP</sequence>
<dbReference type="EMBL" id="RCNU01000003">
    <property type="protein sequence ID" value="RWQ97201.1"/>
    <property type="molecule type" value="Genomic_DNA"/>
</dbReference>
<feature type="region of interest" description="Disordered" evidence="1">
    <location>
        <begin position="235"/>
        <end position="311"/>
    </location>
</feature>
<evidence type="ECO:0000313" key="2">
    <source>
        <dbReference type="EMBL" id="RWQ97201.1"/>
    </source>
</evidence>
<name>A0A443HZP1_BYSSP</name>
<organism evidence="2 3">
    <name type="scientific">Byssochlamys spectabilis</name>
    <name type="common">Paecilomyces variotii</name>
    <dbReference type="NCBI Taxonomy" id="264951"/>
    <lineage>
        <taxon>Eukaryota</taxon>
        <taxon>Fungi</taxon>
        <taxon>Dikarya</taxon>
        <taxon>Ascomycota</taxon>
        <taxon>Pezizomycotina</taxon>
        <taxon>Eurotiomycetes</taxon>
        <taxon>Eurotiomycetidae</taxon>
        <taxon>Eurotiales</taxon>
        <taxon>Thermoascaceae</taxon>
        <taxon>Paecilomyces</taxon>
    </lineage>
</organism>
<feature type="compositionally biased region" description="Low complexity" evidence="1">
    <location>
        <begin position="281"/>
        <end position="303"/>
    </location>
</feature>
<dbReference type="STRING" id="264951.A0A443HZP1"/>
<reference evidence="2 3" key="1">
    <citation type="journal article" date="2018" name="Front. Microbiol.">
        <title>Genomic and genetic insights into a cosmopolitan fungus, Paecilomyces variotii (Eurotiales).</title>
        <authorList>
            <person name="Urquhart A.S."/>
            <person name="Mondo S.J."/>
            <person name="Makela M.R."/>
            <person name="Hane J.K."/>
            <person name="Wiebenga A."/>
            <person name="He G."/>
            <person name="Mihaltcheva S."/>
            <person name="Pangilinan J."/>
            <person name="Lipzen A."/>
            <person name="Barry K."/>
            <person name="de Vries R.P."/>
            <person name="Grigoriev I.V."/>
            <person name="Idnurm A."/>
        </authorList>
    </citation>
    <scope>NUCLEOTIDE SEQUENCE [LARGE SCALE GENOMIC DNA]</scope>
    <source>
        <strain evidence="2 3">CBS 101075</strain>
    </source>
</reference>
<evidence type="ECO:0000313" key="3">
    <source>
        <dbReference type="Proteomes" id="UP000283841"/>
    </source>
</evidence>